<accession>A0A392SR35</accession>
<evidence type="ECO:0000313" key="2">
    <source>
        <dbReference type="Proteomes" id="UP000265520"/>
    </source>
</evidence>
<comment type="caution">
    <text evidence="1">The sequence shown here is derived from an EMBL/GenBank/DDBJ whole genome shotgun (WGS) entry which is preliminary data.</text>
</comment>
<sequence>METGHTPMPNAIPPLNEAKVHVLQEIMAVGLANLPPARDKNAIMGPYKNA</sequence>
<organism evidence="1 2">
    <name type="scientific">Trifolium medium</name>
    <dbReference type="NCBI Taxonomy" id="97028"/>
    <lineage>
        <taxon>Eukaryota</taxon>
        <taxon>Viridiplantae</taxon>
        <taxon>Streptophyta</taxon>
        <taxon>Embryophyta</taxon>
        <taxon>Tracheophyta</taxon>
        <taxon>Spermatophyta</taxon>
        <taxon>Magnoliopsida</taxon>
        <taxon>eudicotyledons</taxon>
        <taxon>Gunneridae</taxon>
        <taxon>Pentapetalae</taxon>
        <taxon>rosids</taxon>
        <taxon>fabids</taxon>
        <taxon>Fabales</taxon>
        <taxon>Fabaceae</taxon>
        <taxon>Papilionoideae</taxon>
        <taxon>50 kb inversion clade</taxon>
        <taxon>NPAAA clade</taxon>
        <taxon>Hologalegina</taxon>
        <taxon>IRL clade</taxon>
        <taxon>Trifolieae</taxon>
        <taxon>Trifolium</taxon>
    </lineage>
</organism>
<proteinExistence type="predicted"/>
<dbReference type="EMBL" id="LXQA010423403">
    <property type="protein sequence ID" value="MCI50882.1"/>
    <property type="molecule type" value="Genomic_DNA"/>
</dbReference>
<protein>
    <submittedName>
        <fullName evidence="1">Uncharacterized protein</fullName>
    </submittedName>
</protein>
<dbReference type="AlphaFoldDB" id="A0A392SR35"/>
<evidence type="ECO:0000313" key="1">
    <source>
        <dbReference type="EMBL" id="MCI50882.1"/>
    </source>
</evidence>
<keyword evidence="2" id="KW-1185">Reference proteome</keyword>
<dbReference type="Proteomes" id="UP000265520">
    <property type="component" value="Unassembled WGS sequence"/>
</dbReference>
<reference evidence="1 2" key="1">
    <citation type="journal article" date="2018" name="Front. Plant Sci.">
        <title>Red Clover (Trifolium pratense) and Zigzag Clover (T. medium) - A Picture of Genomic Similarities and Differences.</title>
        <authorList>
            <person name="Dluhosova J."/>
            <person name="Istvanek J."/>
            <person name="Nedelnik J."/>
            <person name="Repkova J."/>
        </authorList>
    </citation>
    <scope>NUCLEOTIDE SEQUENCE [LARGE SCALE GENOMIC DNA]</scope>
    <source>
        <strain evidence="2">cv. 10/8</strain>
        <tissue evidence="1">Leaf</tissue>
    </source>
</reference>
<name>A0A392SR35_9FABA</name>